<keyword evidence="3" id="KW-1185">Reference proteome</keyword>
<accession>A0AA39UBC4</accession>
<dbReference type="AlphaFoldDB" id="A0AA39UBC4"/>
<evidence type="ECO:0000313" key="2">
    <source>
        <dbReference type="EMBL" id="KAK0472440.1"/>
    </source>
</evidence>
<comment type="caution">
    <text evidence="2">The sequence shown here is derived from an EMBL/GenBank/DDBJ whole genome shotgun (WGS) entry which is preliminary data.</text>
</comment>
<feature type="compositionally biased region" description="Polar residues" evidence="1">
    <location>
        <begin position="48"/>
        <end position="63"/>
    </location>
</feature>
<protein>
    <submittedName>
        <fullName evidence="2">Uncharacterized protein</fullName>
    </submittedName>
</protein>
<reference evidence="2" key="1">
    <citation type="submission" date="2023-06" db="EMBL/GenBank/DDBJ databases">
        <authorList>
            <consortium name="Lawrence Berkeley National Laboratory"/>
            <person name="Ahrendt S."/>
            <person name="Sahu N."/>
            <person name="Indic B."/>
            <person name="Wong-Bajracharya J."/>
            <person name="Merenyi Z."/>
            <person name="Ke H.-M."/>
            <person name="Monk M."/>
            <person name="Kocsube S."/>
            <person name="Drula E."/>
            <person name="Lipzen A."/>
            <person name="Balint B."/>
            <person name="Henrissat B."/>
            <person name="Andreopoulos B."/>
            <person name="Martin F.M."/>
            <person name="Harder C.B."/>
            <person name="Rigling D."/>
            <person name="Ford K.L."/>
            <person name="Foster G.D."/>
            <person name="Pangilinan J."/>
            <person name="Papanicolaou A."/>
            <person name="Barry K."/>
            <person name="LaButti K."/>
            <person name="Viragh M."/>
            <person name="Koriabine M."/>
            <person name="Yan M."/>
            <person name="Riley R."/>
            <person name="Champramary S."/>
            <person name="Plett K.L."/>
            <person name="Tsai I.J."/>
            <person name="Slot J."/>
            <person name="Sipos G."/>
            <person name="Plett J."/>
            <person name="Nagy L.G."/>
            <person name="Grigoriev I.V."/>
        </authorList>
    </citation>
    <scope>NUCLEOTIDE SEQUENCE</scope>
    <source>
        <strain evidence="2">ICMP 16352</strain>
    </source>
</reference>
<organism evidence="2 3">
    <name type="scientific">Armillaria novae-zelandiae</name>
    <dbReference type="NCBI Taxonomy" id="153914"/>
    <lineage>
        <taxon>Eukaryota</taxon>
        <taxon>Fungi</taxon>
        <taxon>Dikarya</taxon>
        <taxon>Basidiomycota</taxon>
        <taxon>Agaricomycotina</taxon>
        <taxon>Agaricomycetes</taxon>
        <taxon>Agaricomycetidae</taxon>
        <taxon>Agaricales</taxon>
        <taxon>Marasmiineae</taxon>
        <taxon>Physalacriaceae</taxon>
        <taxon>Armillaria</taxon>
    </lineage>
</organism>
<evidence type="ECO:0000256" key="1">
    <source>
        <dbReference type="SAM" id="MobiDB-lite"/>
    </source>
</evidence>
<proteinExistence type="predicted"/>
<dbReference type="Proteomes" id="UP001175227">
    <property type="component" value="Unassembled WGS sequence"/>
</dbReference>
<name>A0AA39UBC4_9AGAR</name>
<feature type="region of interest" description="Disordered" evidence="1">
    <location>
        <begin position="37"/>
        <end position="67"/>
    </location>
</feature>
<evidence type="ECO:0000313" key="3">
    <source>
        <dbReference type="Proteomes" id="UP001175227"/>
    </source>
</evidence>
<gene>
    <name evidence="2" type="ORF">IW261DRAFT_1424270</name>
</gene>
<sequence>MTPMVYLVWPQRMARHVRAADPAVPYWDLAPVSPLPPPPLPRTPEAASSTFQPNNENHTSSPLSRHDHPNYAHHYTEFNASISDNTELLHGHILLFPPMAGPQPSTIVRVRREKGRKTYSQENHTATSPKEVVNTACTKVPDVPASHYLVLCKLSFSLSALNLKMPVAATNSDDNLQARSASSRLEQYQEACLEMKSFIGNTLGQHGTEKMAEDAVDTYLYAVAKIKVGLIAFMPVIINVYASGFTNESLNP</sequence>
<dbReference type="EMBL" id="JAUEPR010000040">
    <property type="protein sequence ID" value="KAK0472440.1"/>
    <property type="molecule type" value="Genomic_DNA"/>
</dbReference>